<sequence length="83" mass="9851">MDRISGLSDELLVKILSFLPTEDAVSTSVLSKQWRFLWMRLPKLEYHDYYAANPPRHFRLKVPRLHRQESALTQSPRLKKAWS</sequence>
<dbReference type="Pfam" id="PF00646">
    <property type="entry name" value="F-box"/>
    <property type="match status" value="1"/>
</dbReference>
<dbReference type="InterPro" id="IPR053781">
    <property type="entry name" value="F-box_AtFBL13-like"/>
</dbReference>
<dbReference type="PANTHER" id="PTHR32212:SF415">
    <property type="entry name" value="GENOME ASSEMBLY, CHROMOSOME: A02"/>
    <property type="match status" value="1"/>
</dbReference>
<name>A0A8S9K7S3_BRACR</name>
<dbReference type="PANTHER" id="PTHR32212">
    <property type="entry name" value="CYCLIN-LIKE F-BOX"/>
    <property type="match status" value="1"/>
</dbReference>
<dbReference type="InterPro" id="IPR036047">
    <property type="entry name" value="F-box-like_dom_sf"/>
</dbReference>
<protein>
    <recommendedName>
        <fullName evidence="1">F-box domain-containing protein</fullName>
    </recommendedName>
</protein>
<gene>
    <name evidence="2" type="ORF">F2Q70_00041837</name>
</gene>
<accession>A0A8S9K7S3</accession>
<comment type="caution">
    <text evidence="2">The sequence shown here is derived from an EMBL/GenBank/DDBJ whole genome shotgun (WGS) entry which is preliminary data.</text>
</comment>
<dbReference type="InterPro" id="IPR001810">
    <property type="entry name" value="F-box_dom"/>
</dbReference>
<feature type="domain" description="F-box" evidence="1">
    <location>
        <begin position="7"/>
        <end position="47"/>
    </location>
</feature>
<evidence type="ECO:0000313" key="2">
    <source>
        <dbReference type="EMBL" id="KAF2590229.1"/>
    </source>
</evidence>
<dbReference type="CDD" id="cd22160">
    <property type="entry name" value="F-box_AtFBL13-like"/>
    <property type="match status" value="1"/>
</dbReference>
<organism evidence="2">
    <name type="scientific">Brassica cretica</name>
    <name type="common">Mustard</name>
    <dbReference type="NCBI Taxonomy" id="69181"/>
    <lineage>
        <taxon>Eukaryota</taxon>
        <taxon>Viridiplantae</taxon>
        <taxon>Streptophyta</taxon>
        <taxon>Embryophyta</taxon>
        <taxon>Tracheophyta</taxon>
        <taxon>Spermatophyta</taxon>
        <taxon>Magnoliopsida</taxon>
        <taxon>eudicotyledons</taxon>
        <taxon>Gunneridae</taxon>
        <taxon>Pentapetalae</taxon>
        <taxon>rosids</taxon>
        <taxon>malvids</taxon>
        <taxon>Brassicales</taxon>
        <taxon>Brassicaceae</taxon>
        <taxon>Brassiceae</taxon>
        <taxon>Brassica</taxon>
    </lineage>
</organism>
<dbReference type="AlphaFoldDB" id="A0A8S9K7S3"/>
<dbReference type="EMBL" id="QGKY02000190">
    <property type="protein sequence ID" value="KAF2590229.1"/>
    <property type="molecule type" value="Genomic_DNA"/>
</dbReference>
<dbReference type="SUPFAM" id="SSF81383">
    <property type="entry name" value="F-box domain"/>
    <property type="match status" value="1"/>
</dbReference>
<dbReference type="SMART" id="SM00256">
    <property type="entry name" value="FBOX"/>
    <property type="match status" value="1"/>
</dbReference>
<evidence type="ECO:0000259" key="1">
    <source>
        <dbReference type="SMART" id="SM00256"/>
    </source>
</evidence>
<reference evidence="2" key="1">
    <citation type="submission" date="2019-12" db="EMBL/GenBank/DDBJ databases">
        <title>Genome sequencing and annotation of Brassica cretica.</title>
        <authorList>
            <person name="Studholme D.J."/>
            <person name="Sarris P.F."/>
        </authorList>
    </citation>
    <scope>NUCLEOTIDE SEQUENCE</scope>
    <source>
        <strain evidence="2">PFS-102/07</strain>
        <tissue evidence="2">Leaf</tissue>
    </source>
</reference>
<proteinExistence type="predicted"/>
<dbReference type="Gene3D" id="1.20.1280.50">
    <property type="match status" value="1"/>
</dbReference>